<dbReference type="InterPro" id="IPR027819">
    <property type="entry name" value="C9orf72"/>
</dbReference>
<dbReference type="OrthoDB" id="17850at2759"/>
<dbReference type="PANTHER" id="PTHR31855">
    <property type="entry name" value="GUANINE NUCLEOTIDE EXCHANGE C9ORF72"/>
    <property type="match status" value="1"/>
</dbReference>
<dbReference type="GO" id="GO:0005768">
    <property type="term" value="C:endosome"/>
    <property type="evidence" value="ECO:0007669"/>
    <property type="project" value="TreeGrafter"/>
</dbReference>
<dbReference type="GeneID" id="14875832"/>
<proteinExistence type="predicted"/>
<keyword evidence="2" id="KW-1185">Reference proteome</keyword>
<dbReference type="PANTHER" id="PTHR31855:SF2">
    <property type="entry name" value="GUANINE NUCLEOTIDE EXCHANGE FACTOR C9ORF72"/>
    <property type="match status" value="1"/>
</dbReference>
<dbReference type="Proteomes" id="UP000007797">
    <property type="component" value="Unassembled WGS sequence"/>
</dbReference>
<evidence type="ECO:0000313" key="2">
    <source>
        <dbReference type="Proteomes" id="UP000007797"/>
    </source>
</evidence>
<dbReference type="GO" id="GO:0005085">
    <property type="term" value="F:guanyl-nucleotide exchange factor activity"/>
    <property type="evidence" value="ECO:0007669"/>
    <property type="project" value="InterPro"/>
</dbReference>
<dbReference type="EMBL" id="GL883008">
    <property type="protein sequence ID" value="EGG23430.1"/>
    <property type="molecule type" value="Genomic_DNA"/>
</dbReference>
<dbReference type="KEGG" id="dfa:DFA_05562"/>
<dbReference type="PROSITE" id="PS51835">
    <property type="entry name" value="DENN_C9ORF72"/>
    <property type="match status" value="1"/>
</dbReference>
<dbReference type="GO" id="GO:0005776">
    <property type="term" value="C:autophagosome"/>
    <property type="evidence" value="ECO:0007669"/>
    <property type="project" value="TreeGrafter"/>
</dbReference>
<reference evidence="2" key="1">
    <citation type="journal article" date="2011" name="Genome Res.">
        <title>Phylogeny-wide analysis of social amoeba genomes highlights ancient origins for complex intercellular communication.</title>
        <authorList>
            <person name="Heidel A.J."/>
            <person name="Lawal H.M."/>
            <person name="Felder M."/>
            <person name="Schilde C."/>
            <person name="Helps N.R."/>
            <person name="Tunggal B."/>
            <person name="Rivero F."/>
            <person name="John U."/>
            <person name="Schleicher M."/>
            <person name="Eichinger L."/>
            <person name="Platzer M."/>
            <person name="Noegel A.A."/>
            <person name="Schaap P."/>
            <person name="Gloeckner G."/>
        </authorList>
    </citation>
    <scope>NUCLEOTIDE SEQUENCE [LARGE SCALE GENOMIC DNA]</scope>
    <source>
        <strain evidence="2">SH3</strain>
    </source>
</reference>
<evidence type="ECO:0000313" key="1">
    <source>
        <dbReference type="EMBL" id="EGG23430.1"/>
    </source>
</evidence>
<dbReference type="AlphaFoldDB" id="F4PLK8"/>
<dbReference type="Pfam" id="PF15019">
    <property type="entry name" value="C9orf72-like"/>
    <property type="match status" value="1"/>
</dbReference>
<sequence length="488" mass="55354">MDGVGHFGLNGSINTANGSSNAVGGGAGGGAGGGGIYVKSDFKKTTNIFSKVYEDILSTYSQSVSNNPLKKRRQSTPPINLASDNYNPNYIIGCQLSVWHDTAGPVVEQLWTTPEYNLPSEFQSFMARQTLCGLDTKITSEEMRFNIYPEHSIMSSSIIFNARYNDKITKFALSLYMDLSKLSIYQHIHDIIADRLSMLASFILRNYCNNIADQISFTKELVLVCINLEHLYSSNYPHVDILSTFLMDAKPQDNDFFVKVITSHLQTNGSTVVFGTQQAQVLKWLDTLSLFLTPNEKALSTRILTNKEYIPDLVIQGLIDVSLKQIEENIYLSLKPVTVVDLDKMEIFQTHIQYRYTSYREDILKNILLQSQTRSDDKSLNRFKDPSIYIQKMVTEVYSLPMEMREIYLIHYMKLLLRKASFVVAYSQSNECLGINFAKKLKSDLNLPSESDVYTLFGVAEKLQLNLFISAIKLEEMERAFTMFTDGF</sequence>
<name>F4PLK8_CACFS</name>
<dbReference type="OMA" id="TMINIEH"/>
<dbReference type="STRING" id="1054147.F4PLK8"/>
<dbReference type="RefSeq" id="XP_004361281.1">
    <property type="nucleotide sequence ID" value="XM_004361224.1"/>
</dbReference>
<protein>
    <submittedName>
        <fullName evidence="1">Uncharacterized protein</fullName>
    </submittedName>
</protein>
<organism evidence="1 2">
    <name type="scientific">Cavenderia fasciculata</name>
    <name type="common">Slime mold</name>
    <name type="synonym">Dictyostelium fasciculatum</name>
    <dbReference type="NCBI Taxonomy" id="261658"/>
    <lineage>
        <taxon>Eukaryota</taxon>
        <taxon>Amoebozoa</taxon>
        <taxon>Evosea</taxon>
        <taxon>Eumycetozoa</taxon>
        <taxon>Dictyostelia</taxon>
        <taxon>Acytosteliales</taxon>
        <taxon>Cavenderiaceae</taxon>
        <taxon>Cavenderia</taxon>
    </lineage>
</organism>
<accession>F4PLK8</accession>
<dbReference type="GO" id="GO:0006897">
    <property type="term" value="P:endocytosis"/>
    <property type="evidence" value="ECO:0007669"/>
    <property type="project" value="TreeGrafter"/>
</dbReference>
<dbReference type="GO" id="GO:0006914">
    <property type="term" value="P:autophagy"/>
    <property type="evidence" value="ECO:0007669"/>
    <property type="project" value="TreeGrafter"/>
</dbReference>
<gene>
    <name evidence="1" type="ORF">DFA_05562</name>
</gene>